<keyword evidence="4 5" id="KW-0720">Serine protease</keyword>
<dbReference type="SMART" id="SM00245">
    <property type="entry name" value="TSPc"/>
    <property type="match status" value="1"/>
</dbReference>
<evidence type="ECO:0000259" key="7">
    <source>
        <dbReference type="PROSITE" id="PS50106"/>
    </source>
</evidence>
<dbReference type="EMBL" id="JAIHOM010000102">
    <property type="protein sequence ID" value="MCW6038002.1"/>
    <property type="molecule type" value="Genomic_DNA"/>
</dbReference>
<dbReference type="InterPro" id="IPR005151">
    <property type="entry name" value="Tail-specific_protease"/>
</dbReference>
<dbReference type="NCBIfam" id="TIGR00225">
    <property type="entry name" value="prc"/>
    <property type="match status" value="1"/>
</dbReference>
<dbReference type="PANTHER" id="PTHR32060:SF30">
    <property type="entry name" value="CARBOXY-TERMINAL PROCESSING PROTEASE CTPA"/>
    <property type="match status" value="1"/>
</dbReference>
<name>A0ABT3L914_9CYAN</name>
<evidence type="ECO:0000256" key="3">
    <source>
        <dbReference type="ARBA" id="ARBA00022801"/>
    </source>
</evidence>
<dbReference type="InterPro" id="IPR001478">
    <property type="entry name" value="PDZ"/>
</dbReference>
<dbReference type="InterPro" id="IPR036034">
    <property type="entry name" value="PDZ_sf"/>
</dbReference>
<dbReference type="PROSITE" id="PS50106">
    <property type="entry name" value="PDZ"/>
    <property type="match status" value="1"/>
</dbReference>
<keyword evidence="3 5" id="KW-0378">Hydrolase</keyword>
<dbReference type="NCBIfam" id="NF045589">
    <property type="entry name" value="Cterm_S41_CtpB"/>
    <property type="match status" value="1"/>
</dbReference>
<evidence type="ECO:0000256" key="1">
    <source>
        <dbReference type="ARBA" id="ARBA00009179"/>
    </source>
</evidence>
<comment type="caution">
    <text evidence="8">The sequence shown here is derived from an EMBL/GenBank/DDBJ whole genome shotgun (WGS) entry which is preliminary data.</text>
</comment>
<dbReference type="Proteomes" id="UP001526426">
    <property type="component" value="Unassembled WGS sequence"/>
</dbReference>
<comment type="similarity">
    <text evidence="1 5">Belongs to the peptidase S41A family.</text>
</comment>
<dbReference type="Gene3D" id="2.30.42.10">
    <property type="match status" value="1"/>
</dbReference>
<dbReference type="SUPFAM" id="SSF50156">
    <property type="entry name" value="PDZ domain-like"/>
    <property type="match status" value="1"/>
</dbReference>
<dbReference type="CDD" id="cd07560">
    <property type="entry name" value="Peptidase_S41_CPP"/>
    <property type="match status" value="1"/>
</dbReference>
<dbReference type="SUPFAM" id="SSF52096">
    <property type="entry name" value="ClpP/crotonase"/>
    <property type="match status" value="1"/>
</dbReference>
<gene>
    <name evidence="8" type="ORF">K4A83_17240</name>
</gene>
<dbReference type="Pfam" id="PF03572">
    <property type="entry name" value="Peptidase_S41"/>
    <property type="match status" value="1"/>
</dbReference>
<evidence type="ECO:0000313" key="8">
    <source>
        <dbReference type="EMBL" id="MCW6038002.1"/>
    </source>
</evidence>
<evidence type="ECO:0000256" key="4">
    <source>
        <dbReference type="ARBA" id="ARBA00022825"/>
    </source>
</evidence>
<evidence type="ECO:0000256" key="2">
    <source>
        <dbReference type="ARBA" id="ARBA00022670"/>
    </source>
</evidence>
<evidence type="ECO:0000256" key="6">
    <source>
        <dbReference type="SAM" id="MobiDB-lite"/>
    </source>
</evidence>
<dbReference type="Pfam" id="PF17820">
    <property type="entry name" value="PDZ_6"/>
    <property type="match status" value="1"/>
</dbReference>
<evidence type="ECO:0000313" key="9">
    <source>
        <dbReference type="Proteomes" id="UP001526426"/>
    </source>
</evidence>
<keyword evidence="2 5" id="KW-0645">Protease</keyword>
<dbReference type="SMART" id="SM00228">
    <property type="entry name" value="PDZ"/>
    <property type="match status" value="1"/>
</dbReference>
<protein>
    <submittedName>
        <fullName evidence="8">PDZ domain-containing protein</fullName>
    </submittedName>
</protein>
<dbReference type="Gene3D" id="3.30.750.44">
    <property type="match status" value="1"/>
</dbReference>
<dbReference type="RefSeq" id="WP_265265894.1">
    <property type="nucleotide sequence ID" value="NZ_JAIHOM010000102.1"/>
</dbReference>
<dbReference type="Gene3D" id="3.90.226.10">
    <property type="entry name" value="2-enoyl-CoA Hydratase, Chain A, domain 1"/>
    <property type="match status" value="1"/>
</dbReference>
<sequence length="453" mass="49174">MNYQAKLKSQFTRLSPRLLTHGALATLVATSVVTVGLTSTVKAALEDSPKIVVDEVWQIVNNEFVGRNFDQASWQRKRQELLSRDYSSQAEAYKAIRQALRDLGDPYTRFLDPKEFEELTSQTTGELSGIGVRLTLDEATNVLTVVDPVDNSPAKAAGIQAGDRILQIDGQPTALMTVEQASELIRGEQGTDITLQLNRPGRGLFEVTLTRAQVEVPVLHSSLKQEGEVKVGYLKLDEFSSHAAEQMRKAIDRLEGEGVNAFVLDLRGNPGGLLFSSVDIARMWMETGTIVRTVDRKGGDRSYSANRTALTNLPLVVLVDGYSASASEILAGALKDNGRAVIVGSRTFGKGTVQSVHSLSDRSGLAVTISRYYPPSGVNISQNGITPDVPLDLTGDQVRLLRSNPSLWGTSRDPQYRQAISVLQSNVGRQPVLPPSLLPAPLSSRQDGKPAID</sequence>
<dbReference type="InterPro" id="IPR029045">
    <property type="entry name" value="ClpP/crotonase-like_dom_sf"/>
</dbReference>
<keyword evidence="9" id="KW-1185">Reference proteome</keyword>
<organism evidence="8 9">
    <name type="scientific">Spirulina subsalsa FACHB-351</name>
    <dbReference type="NCBI Taxonomy" id="234711"/>
    <lineage>
        <taxon>Bacteria</taxon>
        <taxon>Bacillati</taxon>
        <taxon>Cyanobacteriota</taxon>
        <taxon>Cyanophyceae</taxon>
        <taxon>Spirulinales</taxon>
        <taxon>Spirulinaceae</taxon>
        <taxon>Spirulina</taxon>
    </lineage>
</organism>
<proteinExistence type="inferred from homology"/>
<dbReference type="CDD" id="cd06782">
    <property type="entry name" value="cpPDZ_CPP-like"/>
    <property type="match status" value="1"/>
</dbReference>
<evidence type="ECO:0000256" key="5">
    <source>
        <dbReference type="RuleBase" id="RU004404"/>
    </source>
</evidence>
<dbReference type="InterPro" id="IPR041489">
    <property type="entry name" value="PDZ_6"/>
</dbReference>
<dbReference type="PANTHER" id="PTHR32060">
    <property type="entry name" value="TAIL-SPECIFIC PROTEASE"/>
    <property type="match status" value="1"/>
</dbReference>
<accession>A0ABT3L914</accession>
<dbReference type="InterPro" id="IPR054625">
    <property type="entry name" value="Cterm_S41_CtpB"/>
</dbReference>
<feature type="domain" description="PDZ" evidence="7">
    <location>
        <begin position="116"/>
        <end position="186"/>
    </location>
</feature>
<dbReference type="InterPro" id="IPR004447">
    <property type="entry name" value="Peptidase_S41A"/>
</dbReference>
<feature type="region of interest" description="Disordered" evidence="6">
    <location>
        <begin position="434"/>
        <end position="453"/>
    </location>
</feature>
<reference evidence="8 9" key="1">
    <citation type="submission" date="2021-08" db="EMBL/GenBank/DDBJ databases">
        <title>Draft genome sequence of Spirulina subsalsa with high tolerance to salinity and hype-accumulation of phycocyanin.</title>
        <authorList>
            <person name="Pei H."/>
            <person name="Jiang L."/>
        </authorList>
    </citation>
    <scope>NUCLEOTIDE SEQUENCE [LARGE SCALE GENOMIC DNA]</scope>
    <source>
        <strain evidence="8 9">FACHB-351</strain>
    </source>
</reference>